<reference evidence="2" key="1">
    <citation type="journal article" date="2019" name="Int. J. Syst. Evol. Microbiol.">
        <title>The Global Catalogue of Microorganisms (GCM) 10K type strain sequencing project: providing services to taxonomists for standard genome sequencing and annotation.</title>
        <authorList>
            <consortium name="The Broad Institute Genomics Platform"/>
            <consortium name="The Broad Institute Genome Sequencing Center for Infectious Disease"/>
            <person name="Wu L."/>
            <person name="Ma J."/>
        </authorList>
    </citation>
    <scope>NUCLEOTIDE SEQUENCE [LARGE SCALE GENOMIC DNA]</scope>
    <source>
        <strain evidence="2">CCUG 53816</strain>
    </source>
</reference>
<organism evidence="1 2">
    <name type="scientific">Helicobacter baculiformis</name>
    <dbReference type="NCBI Taxonomy" id="427351"/>
    <lineage>
        <taxon>Bacteria</taxon>
        <taxon>Pseudomonadati</taxon>
        <taxon>Campylobacterota</taxon>
        <taxon>Epsilonproteobacteria</taxon>
        <taxon>Campylobacterales</taxon>
        <taxon>Helicobacteraceae</taxon>
        <taxon>Helicobacter</taxon>
    </lineage>
</organism>
<comment type="caution">
    <text evidence="1">The sequence shown here is derived from an EMBL/GenBank/DDBJ whole genome shotgun (WGS) entry which is preliminary data.</text>
</comment>
<dbReference type="Proteomes" id="UP001595783">
    <property type="component" value="Unassembled WGS sequence"/>
</dbReference>
<evidence type="ECO:0000313" key="1">
    <source>
        <dbReference type="EMBL" id="MFC3848164.1"/>
    </source>
</evidence>
<keyword evidence="2" id="KW-1185">Reference proteome</keyword>
<proteinExistence type="predicted"/>
<dbReference type="RefSeq" id="WP_104752655.1">
    <property type="nucleotide sequence ID" value="NZ_FZMF01000037.1"/>
</dbReference>
<evidence type="ECO:0000313" key="2">
    <source>
        <dbReference type="Proteomes" id="UP001595783"/>
    </source>
</evidence>
<sequence length="128" mass="14427">MLIFGHPKIPCPAFKSVNEIAQIAQSTNDTIVYFYAHLENACDLAQHCSTERVKYAVVVSNTYDLALMINFTPTYIIAPAHAQDFQSVANDYLLDAKILVPISTQEEIAQALQMRLDGVIFIEWFTRT</sequence>
<protein>
    <submittedName>
        <fullName evidence="1">Uncharacterized protein</fullName>
    </submittedName>
</protein>
<accession>A0ABV7ZKC8</accession>
<gene>
    <name evidence="1" type="ORF">ACFOPX_06465</name>
</gene>
<name>A0ABV7ZKC8_9HELI</name>
<dbReference type="EMBL" id="JBHRZO010000043">
    <property type="protein sequence ID" value="MFC3848164.1"/>
    <property type="molecule type" value="Genomic_DNA"/>
</dbReference>